<dbReference type="EMBL" id="CABDVU010000001">
    <property type="protein sequence ID" value="VTN12417.1"/>
    <property type="molecule type" value="Genomic_DNA"/>
</dbReference>
<gene>
    <name evidence="1" type="ORF">NCTC9185_04395</name>
</gene>
<sequence length="93" mass="10175">MMVATVAPRSCLPWTGIPSSRMRPALCLTPGGRTSRAAAQVSDFPQPLLPSSASTRPRRSVSGQIVDQRTLGVEGELLEFDLLWHQWLCSAIR</sequence>
<reference evidence="1 2" key="1">
    <citation type="submission" date="2019-04" db="EMBL/GenBank/DDBJ databases">
        <authorList>
            <consortium name="Pathogen Informatics"/>
        </authorList>
    </citation>
    <scope>NUCLEOTIDE SEQUENCE [LARGE SCALE GENOMIC DNA]</scope>
    <source>
        <strain evidence="1 2">NCTC9185</strain>
    </source>
</reference>
<proteinExistence type="predicted"/>
<accession>A0A4U9D3S4</accession>
<evidence type="ECO:0000313" key="2">
    <source>
        <dbReference type="Proteomes" id="UP000339249"/>
    </source>
</evidence>
<organism evidence="1 2">
    <name type="scientific">Raoultella terrigena</name>
    <name type="common">Klebsiella terrigena</name>
    <dbReference type="NCBI Taxonomy" id="577"/>
    <lineage>
        <taxon>Bacteria</taxon>
        <taxon>Pseudomonadati</taxon>
        <taxon>Pseudomonadota</taxon>
        <taxon>Gammaproteobacteria</taxon>
        <taxon>Enterobacterales</taxon>
        <taxon>Enterobacteriaceae</taxon>
        <taxon>Klebsiella/Raoultella group</taxon>
        <taxon>Raoultella</taxon>
    </lineage>
</organism>
<evidence type="ECO:0000313" key="1">
    <source>
        <dbReference type="EMBL" id="VTN12417.1"/>
    </source>
</evidence>
<name>A0A4U9D3S4_RAOTE</name>
<dbReference type="Proteomes" id="UP000339249">
    <property type="component" value="Unassembled WGS sequence"/>
</dbReference>
<dbReference type="AlphaFoldDB" id="A0A4U9D3S4"/>
<protein>
    <submittedName>
        <fullName evidence="1">Uncharacterized protein</fullName>
    </submittedName>
</protein>